<dbReference type="Gene3D" id="3.40.50.1820">
    <property type="entry name" value="alpha/beta hydrolase"/>
    <property type="match status" value="1"/>
</dbReference>
<dbReference type="InterPro" id="IPR000073">
    <property type="entry name" value="AB_hydrolase_1"/>
</dbReference>
<dbReference type="PANTHER" id="PTHR43798:SF33">
    <property type="entry name" value="HYDROLASE, PUTATIVE (AFU_ORTHOLOGUE AFUA_2G14860)-RELATED"/>
    <property type="match status" value="1"/>
</dbReference>
<dbReference type="PANTHER" id="PTHR43798">
    <property type="entry name" value="MONOACYLGLYCEROL LIPASE"/>
    <property type="match status" value="1"/>
</dbReference>
<proteinExistence type="predicted"/>
<dbReference type="STRING" id="68223.GCA_002028425_06929"/>
<dbReference type="InterPro" id="IPR050266">
    <property type="entry name" value="AB_hydrolase_sf"/>
</dbReference>
<dbReference type="EMBL" id="JZWV01000084">
    <property type="protein sequence ID" value="KJY37963.1"/>
    <property type="molecule type" value="Genomic_DNA"/>
</dbReference>
<keyword evidence="3" id="KW-1185">Reference proteome</keyword>
<evidence type="ECO:0000313" key="3">
    <source>
        <dbReference type="Proteomes" id="UP000033551"/>
    </source>
</evidence>
<dbReference type="InterPro" id="IPR029058">
    <property type="entry name" value="AB_hydrolase_fold"/>
</dbReference>
<sequence length="269" mass="28769">MNAVAAATAQPTRATLTVDGRALSYLDFGGTGRPLVALHGHLSEGASFTALAAALGPEWRVIAPDQRGHGDSDRAPEYTRAGYLADLVALLDHLGIDRAVFLGHSLGAVNAYHLAAERPELVEALIDVDTAADLPDHGASPLAFVLDFPYTAPTREELAASCGPLAAVLGPVLRPLSDGSGWRLPFHPQDTVDSETLVHGDHWRQWLATDCPALLIHGLRSQVLPEEQARAMTARRPRTAYRALDTDHFVQQADPEGFAAAVREFLATV</sequence>
<dbReference type="Proteomes" id="UP000033551">
    <property type="component" value="Unassembled WGS sequence"/>
</dbReference>
<dbReference type="AlphaFoldDB" id="A0A0F4JW60"/>
<keyword evidence="2" id="KW-0378">Hydrolase</keyword>
<dbReference type="PATRIC" id="fig|68223.7.peg.1009"/>
<dbReference type="PRINTS" id="PR00412">
    <property type="entry name" value="EPOXHYDRLASE"/>
</dbReference>
<dbReference type="InterPro" id="IPR000639">
    <property type="entry name" value="Epox_hydrolase-like"/>
</dbReference>
<reference evidence="2 3" key="1">
    <citation type="submission" date="2015-02" db="EMBL/GenBank/DDBJ databases">
        <authorList>
            <person name="Ju K.-S."/>
            <person name="Doroghazi J.R."/>
            <person name="Metcalf W."/>
        </authorList>
    </citation>
    <scope>NUCLEOTIDE SEQUENCE [LARGE SCALE GENOMIC DNA]</scope>
    <source>
        <strain evidence="2 3">NRRL ISP-5550</strain>
    </source>
</reference>
<dbReference type="SUPFAM" id="SSF53474">
    <property type="entry name" value="alpha/beta-Hydrolases"/>
    <property type="match status" value="1"/>
</dbReference>
<evidence type="ECO:0000313" key="2">
    <source>
        <dbReference type="EMBL" id="KJY37963.1"/>
    </source>
</evidence>
<dbReference type="OrthoDB" id="63519at2"/>
<dbReference type="GO" id="GO:0016020">
    <property type="term" value="C:membrane"/>
    <property type="evidence" value="ECO:0007669"/>
    <property type="project" value="TreeGrafter"/>
</dbReference>
<gene>
    <name evidence="2" type="ORF">VR44_04640</name>
</gene>
<evidence type="ECO:0000259" key="1">
    <source>
        <dbReference type="Pfam" id="PF00561"/>
    </source>
</evidence>
<protein>
    <submittedName>
        <fullName evidence="2">Hydrolase</fullName>
    </submittedName>
</protein>
<accession>A0A0F4JW60</accession>
<dbReference type="PRINTS" id="PR00111">
    <property type="entry name" value="ABHYDROLASE"/>
</dbReference>
<dbReference type="GO" id="GO:0016787">
    <property type="term" value="F:hydrolase activity"/>
    <property type="evidence" value="ECO:0007669"/>
    <property type="project" value="UniProtKB-KW"/>
</dbReference>
<dbReference type="Pfam" id="PF00561">
    <property type="entry name" value="Abhydrolase_1"/>
    <property type="match status" value="1"/>
</dbReference>
<organism evidence="2 3">
    <name type="scientific">Streptomyces katrae</name>
    <dbReference type="NCBI Taxonomy" id="68223"/>
    <lineage>
        <taxon>Bacteria</taxon>
        <taxon>Bacillati</taxon>
        <taxon>Actinomycetota</taxon>
        <taxon>Actinomycetes</taxon>
        <taxon>Kitasatosporales</taxon>
        <taxon>Streptomycetaceae</taxon>
        <taxon>Streptomyces</taxon>
    </lineage>
</organism>
<dbReference type="RefSeq" id="WP_045946061.1">
    <property type="nucleotide sequence ID" value="NZ_JZWV01000084.1"/>
</dbReference>
<comment type="caution">
    <text evidence="2">The sequence shown here is derived from an EMBL/GenBank/DDBJ whole genome shotgun (WGS) entry which is preliminary data.</text>
</comment>
<feature type="domain" description="AB hydrolase-1" evidence="1">
    <location>
        <begin position="34"/>
        <end position="251"/>
    </location>
</feature>
<name>A0A0F4JW60_9ACTN</name>